<evidence type="ECO:0000313" key="3">
    <source>
        <dbReference type="EMBL" id="NHN77685.1"/>
    </source>
</evidence>
<evidence type="ECO:0000259" key="2">
    <source>
        <dbReference type="Pfam" id="PF10145"/>
    </source>
</evidence>
<feature type="domain" description="Phage tail tape measure protein" evidence="2">
    <location>
        <begin position="181"/>
        <end position="373"/>
    </location>
</feature>
<proteinExistence type="predicted"/>
<organism evidence="3 4">
    <name type="scientific">Azotobacter chroococcum</name>
    <dbReference type="NCBI Taxonomy" id="353"/>
    <lineage>
        <taxon>Bacteria</taxon>
        <taxon>Pseudomonadati</taxon>
        <taxon>Pseudomonadota</taxon>
        <taxon>Gammaproteobacteria</taxon>
        <taxon>Pseudomonadales</taxon>
        <taxon>Pseudomonadaceae</taxon>
        <taxon>Azotobacter</taxon>
    </lineage>
</organism>
<dbReference type="RefSeq" id="WP_165892573.1">
    <property type="nucleotide sequence ID" value="NZ_JAAPAP010000006.1"/>
</dbReference>
<sequence length="849" mass="86315">MAGNLSLGVKIGGAVDASLGRSLSSAGKGLDALKAKAERTRGLQSLIGETVELGRKMRQTVQEGGAGLKKLEDRHSRNLALLKQHGVAVGSLEKEYQRLGKAARSAELMAAGKTRIGEGIEQTKAGLQTGAAVAAGVAAPTMIAANYQAIIRDIAIKGGIARTGDEQALSDSIRRDAADNGMGRDELAQAVNALVAGGMAVKEAGALAGTMARFSVGQNAATGDVASMVLALRQAGIADPKAIEAALGKVAVAGDLGSFEAKDMAKWFASLMPQMTGFGMSGENATVALAGMLQTQMKAAGSADEAANNLANLLSKITSDETKTKFKNQGIDLEGSMQAAIAKGYDPVAAFLGVIEQSMKKTDPEKAKKLAEIQAQIAKTEDPAKRQKMLDGYLAMAGLSEYIADMQAKQAALAAIQNKELHQQNLQKIKSTDGVAKIEQDLIDRRAASAQIWREAGNAMNEAMAKIGDAIRPVTDMVGVGVKTMASTLAGWSKEYPNWVAGIVAIGGAIAAWKVAKGGLGILGGALDVTRGLLGGGGKGGAAAGERSLLGKVVDRFTGGKGGAVVDGVLGGGDVQQVFVTNWPGGAIGGLGELAGSGGKTGGKAAGGRFGGVMDFLGRHGGKLGGALAIGSAAYGLYNTFSNAETPEEKGEGYGGAAGELIGGLAGAKLGALAGALAGPLGIAVGGLLGGALGTFGGDALGSLLGRTVAGRAGFGFASSTAERKEADEPAVGQAVGRTRRGRNRRSKGDQGALAAAPEKEAGSEQAGPEIDYQGLVEKLQETLQPEEPPAPPPVPQTVTFAPTVTVTVQGDVKDPQQLASSLMPHLQRLFEEFKAKQARTELFDAAHV</sequence>
<reference evidence="3" key="1">
    <citation type="submission" date="2020-03" db="EMBL/GenBank/DDBJ databases">
        <title>Genome assembly of Azotobacter chroococcum W5.</title>
        <authorList>
            <person name="Kannepalli A."/>
        </authorList>
    </citation>
    <scope>NUCLEOTIDE SEQUENCE</scope>
    <source>
        <strain evidence="3">W5</strain>
    </source>
</reference>
<comment type="caution">
    <text evidence="3">The sequence shown here is derived from an EMBL/GenBank/DDBJ whole genome shotgun (WGS) entry which is preliminary data.</text>
</comment>
<evidence type="ECO:0000256" key="1">
    <source>
        <dbReference type="SAM" id="MobiDB-lite"/>
    </source>
</evidence>
<dbReference type="Proteomes" id="UP000736384">
    <property type="component" value="Unassembled WGS sequence"/>
</dbReference>
<gene>
    <name evidence="3" type="ORF">HA520_10380</name>
</gene>
<feature type="region of interest" description="Disordered" evidence="1">
    <location>
        <begin position="721"/>
        <end position="768"/>
    </location>
</feature>
<dbReference type="Pfam" id="PF10145">
    <property type="entry name" value="PhageMin_Tail"/>
    <property type="match status" value="1"/>
</dbReference>
<dbReference type="EMBL" id="JAAPAP010000006">
    <property type="protein sequence ID" value="NHN77685.1"/>
    <property type="molecule type" value="Genomic_DNA"/>
</dbReference>
<evidence type="ECO:0000313" key="4">
    <source>
        <dbReference type="Proteomes" id="UP000736384"/>
    </source>
</evidence>
<dbReference type="InterPro" id="IPR010090">
    <property type="entry name" value="Phage_tape_meas"/>
</dbReference>
<dbReference type="AlphaFoldDB" id="A0AA43Z6Q5"/>
<accession>A0AA43Z6Q5</accession>
<name>A0AA43Z6Q5_9GAMM</name>
<protein>
    <submittedName>
        <fullName evidence="3">Phage tail tape measure protein</fullName>
    </submittedName>
</protein>